<dbReference type="GO" id="GO:0008270">
    <property type="term" value="F:zinc ion binding"/>
    <property type="evidence" value="ECO:0007669"/>
    <property type="project" value="UniProtKB-KW"/>
</dbReference>
<reference evidence="5" key="1">
    <citation type="submission" date="2022-10" db="EMBL/GenBank/DDBJ databases">
        <authorList>
            <person name="Chen Y."/>
            <person name="Dougan E. K."/>
            <person name="Chan C."/>
            <person name="Rhodes N."/>
            <person name="Thang M."/>
        </authorList>
    </citation>
    <scope>NUCLEOTIDE SEQUENCE</scope>
</reference>
<protein>
    <submittedName>
        <fullName evidence="6">Copia protein</fullName>
    </submittedName>
</protein>
<comment type="caution">
    <text evidence="5">The sequence shown here is derived from an EMBL/GenBank/DDBJ whole genome shotgun (WGS) entry which is preliminary data.</text>
</comment>
<evidence type="ECO:0000313" key="6">
    <source>
        <dbReference type="EMBL" id="CAL4790098.1"/>
    </source>
</evidence>
<keyword evidence="7" id="KW-1185">Reference proteome</keyword>
<dbReference type="InterPro" id="IPR036397">
    <property type="entry name" value="RNaseH_sf"/>
</dbReference>
<evidence type="ECO:0000313" key="5">
    <source>
        <dbReference type="EMBL" id="CAI4002786.1"/>
    </source>
</evidence>
<evidence type="ECO:0000313" key="7">
    <source>
        <dbReference type="Proteomes" id="UP001152797"/>
    </source>
</evidence>
<gene>
    <name evidence="5" type="ORF">C1SCF055_LOCUS28711</name>
</gene>
<name>A0A9P1G7R1_9DINO</name>
<feature type="zinc finger region" description="C3H1-type" evidence="1">
    <location>
        <begin position="461"/>
        <end position="489"/>
    </location>
</feature>
<dbReference type="GO" id="GO:0015074">
    <property type="term" value="P:DNA integration"/>
    <property type="evidence" value="ECO:0007669"/>
    <property type="project" value="InterPro"/>
</dbReference>
<keyword evidence="1" id="KW-0862">Zinc</keyword>
<evidence type="ECO:0000256" key="1">
    <source>
        <dbReference type="PROSITE-ProRule" id="PRU00723"/>
    </source>
</evidence>
<dbReference type="InterPro" id="IPR000571">
    <property type="entry name" value="Znf_CCCH"/>
</dbReference>
<feature type="region of interest" description="Disordered" evidence="2">
    <location>
        <begin position="428"/>
        <end position="464"/>
    </location>
</feature>
<feature type="domain" description="C3H1-type" evidence="3">
    <location>
        <begin position="461"/>
        <end position="489"/>
    </location>
</feature>
<feature type="region of interest" description="Disordered" evidence="2">
    <location>
        <begin position="1157"/>
        <end position="1213"/>
    </location>
</feature>
<proteinExistence type="predicted"/>
<feature type="compositionally biased region" description="Acidic residues" evidence="2">
    <location>
        <begin position="1178"/>
        <end position="1201"/>
    </location>
</feature>
<sequence>MSQRDPQLEYYQERFMHDQVEKEEIRKTLRMLVEENRQLKNRLEGLETRSREEEDQKFSTPEEEWKSSQRMKQVASDLEEAAKKKEAAETPKETHKPQARTKEAAEPPEEAADPPKQAEDTPRGEANEAGQQHSEKPKGREGTSSREESFTEKTMQFMMTMMETMKEMQGKVNDGKEETGMIRGVEVVRSGVQDLPALPPWTPNLGPLQLGDWMLLVQPVIADLSLSSEEWWSKMTNQSESWYQHHLSLGPLDRLQHLPDPPKMLQEERWQRLERRVSTMILQALPEAVREELVSARRLSVFGILTHLLLTYCPGGVQEKQTLLRNLEDPSEIQSMAEAPAALRRWMRWRKRTQEIGAVSPDPTILLKGLNKMTKKLLEGHRELQFRISLIRSSLLVDTAPSEVNIGQLATHILSEVDQLAHIDKKGAQAGQKGDQAKIKTMEVDEGDKGKGKGKEAQEEAKGKARCKFYLSEAGCRRGKECSWPHEGSDGKRRCYICGSTEHLAPSCTRPRVPNDGSPRKQKSAKAEGEEPSPQLKEESPSKRSPAEQSIRDRKGSPAEQSMRDHNGSPAEQSMRDLLEEANKMLKSLTTTSSASSEASKEEDTKEEIMQRLQQQLNAIKLKKFQLKRMSRGWKMGLIDSGATHPLRPPRPNEDVGSYRKVTVSLADGTEAKLPMTSSGVMIGLDDDVEPIVPMGLLTGKLGCEITWRGTEVQLSHPKKGNIKVHHINGCPQISRRDALDLIQELEEKGAEIGSTAADFQEEWRWMLKLIDQHPIFSGLPQWLKQELPVEPGEWSDLPTNRRQRKKMKRDGFIAHIYAGPKEGFTLQQAWKQIGGREDALLEIDICRGAGHDMLRSRGPYSGLIRAALEGKLNAIVSAPNCRTRSILRHIPIPGDASAPRPIRRWGGEEYGIKDITEAEKKMLQADDILMWRVIFLYVVASSMAKARRLPEVLFTMEQPASPRAYNSDVVSWWQIASPRAYNSDVVSWWDTKEWKKVKEAFRFQEETLEQGRMGGPTTKPTTFGGSLKLPSEDFMERRKGGMVKIQNSKELSRWAPGVMNMVASALMTQVHKTDIKMKEVTWAEHIAFNHVPFRRDCRVCQESAQQCSPHKKVKYPQAGVLSLDTAGPMIPAYDQGGYQARYFLVGVLTWRVPRGTTKLDQPEDEAMAGDEPKIEDKEDQEAPALEDQEEGDRAEEEDEVPVPPGEDGSDQRGLAQLPEEAEDGARNLIEETEMKTFRLALPMVTKTSREVTATTMEMWLELKADGYHVGHIHSDRGHEFQGHFKQWARVRGIHLTRTSGDDPRGNGRAEVCVKAIKDQVRRTLRQAGRDSSMWPWALRYVNEINRCVRLGVKPWWPRFLQEVRVRKRTWRKKDFEVGWEKVLYLLPSAEDHGHWVMKEGEVPRVTKCIMRPTLEPEDEQTWIALENDAEDAWTVRRRLREKSAVRRMDVSMRPQPDEEEEEEKHKQQKERIQQILKEEAQHLIEDDPEIANDEIKIIHKLKKMMQNPSGQEEVLQTKIISPKEVARDWEKWLEAVDAEVNSLTREKEALKKLTPEEHQEIKRKAEEEGRKIEYLPTKVVFTVKPIPGAFKRKVRWVVCGNLEPKKEGEQTYSGGADATALRVLIWASAKYGWKGCSLWLQKITPSLG</sequence>
<feature type="compositionally biased region" description="Basic and acidic residues" evidence="2">
    <location>
        <begin position="116"/>
        <end position="126"/>
    </location>
</feature>
<keyword evidence="1" id="KW-0863">Zinc-finger</keyword>
<evidence type="ECO:0000256" key="2">
    <source>
        <dbReference type="SAM" id="MobiDB-lite"/>
    </source>
</evidence>
<dbReference type="PROSITE" id="PS50994">
    <property type="entry name" value="INTEGRASE"/>
    <property type="match status" value="1"/>
</dbReference>
<feature type="compositionally biased region" description="Basic and acidic residues" evidence="2">
    <location>
        <begin position="599"/>
        <end position="610"/>
    </location>
</feature>
<dbReference type="InterPro" id="IPR012337">
    <property type="entry name" value="RNaseH-like_sf"/>
</dbReference>
<dbReference type="PROSITE" id="PS50103">
    <property type="entry name" value="ZF_C3H1"/>
    <property type="match status" value="1"/>
</dbReference>
<feature type="compositionally biased region" description="Basic and acidic residues" evidence="2">
    <location>
        <begin position="435"/>
        <end position="463"/>
    </location>
</feature>
<feature type="compositionally biased region" description="Basic and acidic residues" evidence="2">
    <location>
        <begin position="80"/>
        <end position="105"/>
    </location>
</feature>
<feature type="region of interest" description="Disordered" evidence="2">
    <location>
        <begin position="1449"/>
        <end position="1470"/>
    </location>
</feature>
<accession>A0A9P1G7R1</accession>
<dbReference type="OrthoDB" id="439192at2759"/>
<feature type="compositionally biased region" description="Basic and acidic residues" evidence="2">
    <location>
        <begin position="38"/>
        <end position="57"/>
    </location>
</feature>
<dbReference type="EMBL" id="CAMXCT020003157">
    <property type="protein sequence ID" value="CAL1156161.1"/>
    <property type="molecule type" value="Genomic_DNA"/>
</dbReference>
<feature type="region of interest" description="Disordered" evidence="2">
    <location>
        <begin position="38"/>
        <end position="151"/>
    </location>
</feature>
<feature type="region of interest" description="Disordered" evidence="2">
    <location>
        <begin position="506"/>
        <end position="571"/>
    </location>
</feature>
<dbReference type="EMBL" id="CAMXCT030003157">
    <property type="protein sequence ID" value="CAL4790098.1"/>
    <property type="molecule type" value="Genomic_DNA"/>
</dbReference>
<dbReference type="Gene3D" id="3.30.420.10">
    <property type="entry name" value="Ribonuclease H-like superfamily/Ribonuclease H"/>
    <property type="match status" value="1"/>
</dbReference>
<reference evidence="6 7" key="2">
    <citation type="submission" date="2024-05" db="EMBL/GenBank/DDBJ databases">
        <authorList>
            <person name="Chen Y."/>
            <person name="Shah S."/>
            <person name="Dougan E. K."/>
            <person name="Thang M."/>
            <person name="Chan C."/>
        </authorList>
    </citation>
    <scope>NUCLEOTIDE SEQUENCE [LARGE SCALE GENOMIC DNA]</scope>
</reference>
<evidence type="ECO:0000259" key="4">
    <source>
        <dbReference type="PROSITE" id="PS50994"/>
    </source>
</evidence>
<feature type="domain" description="Integrase catalytic" evidence="4">
    <location>
        <begin position="1201"/>
        <end position="1363"/>
    </location>
</feature>
<dbReference type="GO" id="GO:0003676">
    <property type="term" value="F:nucleic acid binding"/>
    <property type="evidence" value="ECO:0007669"/>
    <property type="project" value="InterPro"/>
</dbReference>
<dbReference type="Proteomes" id="UP001152797">
    <property type="component" value="Unassembled WGS sequence"/>
</dbReference>
<dbReference type="EMBL" id="CAMXCT010003157">
    <property type="protein sequence ID" value="CAI4002786.1"/>
    <property type="molecule type" value="Genomic_DNA"/>
</dbReference>
<feature type="compositionally biased region" description="Basic and acidic residues" evidence="2">
    <location>
        <begin position="536"/>
        <end position="567"/>
    </location>
</feature>
<dbReference type="InterPro" id="IPR001584">
    <property type="entry name" value="Integrase_cat-core"/>
</dbReference>
<keyword evidence="1" id="KW-0479">Metal-binding</keyword>
<dbReference type="SUPFAM" id="SSF53098">
    <property type="entry name" value="Ribonuclease H-like"/>
    <property type="match status" value="1"/>
</dbReference>
<organism evidence="5">
    <name type="scientific">Cladocopium goreaui</name>
    <dbReference type="NCBI Taxonomy" id="2562237"/>
    <lineage>
        <taxon>Eukaryota</taxon>
        <taxon>Sar</taxon>
        <taxon>Alveolata</taxon>
        <taxon>Dinophyceae</taxon>
        <taxon>Suessiales</taxon>
        <taxon>Symbiodiniaceae</taxon>
        <taxon>Cladocopium</taxon>
    </lineage>
</organism>
<evidence type="ECO:0000259" key="3">
    <source>
        <dbReference type="PROSITE" id="PS50103"/>
    </source>
</evidence>
<feature type="compositionally biased region" description="Basic and acidic residues" evidence="2">
    <location>
        <begin position="133"/>
        <end position="151"/>
    </location>
</feature>
<feature type="region of interest" description="Disordered" evidence="2">
    <location>
        <begin position="589"/>
        <end position="610"/>
    </location>
</feature>